<dbReference type="InterPro" id="IPR050595">
    <property type="entry name" value="Bact_response_regulator"/>
</dbReference>
<organism evidence="4 5">
    <name type="scientific">Flavisolibacter ginsenosidimutans</name>
    <dbReference type="NCBI Taxonomy" id="661481"/>
    <lineage>
        <taxon>Bacteria</taxon>
        <taxon>Pseudomonadati</taxon>
        <taxon>Bacteroidota</taxon>
        <taxon>Chitinophagia</taxon>
        <taxon>Chitinophagales</taxon>
        <taxon>Chitinophagaceae</taxon>
        <taxon>Flavisolibacter</taxon>
    </lineage>
</organism>
<dbReference type="PROSITE" id="PS50110">
    <property type="entry name" value="RESPONSE_REGULATORY"/>
    <property type="match status" value="1"/>
</dbReference>
<accession>A0A5B8UH08</accession>
<keyword evidence="1 2" id="KW-0597">Phosphoprotein</keyword>
<dbReference type="EMBL" id="CP042433">
    <property type="protein sequence ID" value="QEC55778.1"/>
    <property type="molecule type" value="Genomic_DNA"/>
</dbReference>
<dbReference type="Pfam" id="PF00072">
    <property type="entry name" value="Response_reg"/>
    <property type="match status" value="1"/>
</dbReference>
<dbReference type="KEGG" id="fgg:FSB75_07690"/>
<dbReference type="Proteomes" id="UP000321204">
    <property type="component" value="Chromosome"/>
</dbReference>
<dbReference type="SMART" id="SM00448">
    <property type="entry name" value="REC"/>
    <property type="match status" value="1"/>
</dbReference>
<name>A0A5B8UH08_9BACT</name>
<dbReference type="GO" id="GO:0000160">
    <property type="term" value="P:phosphorelay signal transduction system"/>
    <property type="evidence" value="ECO:0007669"/>
    <property type="project" value="InterPro"/>
</dbReference>
<protein>
    <submittedName>
        <fullName evidence="4">Response regulator</fullName>
    </submittedName>
</protein>
<dbReference type="PANTHER" id="PTHR44591:SF3">
    <property type="entry name" value="RESPONSE REGULATORY DOMAIN-CONTAINING PROTEIN"/>
    <property type="match status" value="1"/>
</dbReference>
<evidence type="ECO:0000256" key="2">
    <source>
        <dbReference type="PROSITE-ProRule" id="PRU00169"/>
    </source>
</evidence>
<dbReference type="OrthoDB" id="959604at2"/>
<gene>
    <name evidence="4" type="ORF">FSB75_07690</name>
</gene>
<evidence type="ECO:0000313" key="4">
    <source>
        <dbReference type="EMBL" id="QEC55778.1"/>
    </source>
</evidence>
<dbReference type="RefSeq" id="WP_146785127.1">
    <property type="nucleotide sequence ID" value="NZ_BAABIO010000001.1"/>
</dbReference>
<evidence type="ECO:0000313" key="5">
    <source>
        <dbReference type="Proteomes" id="UP000321204"/>
    </source>
</evidence>
<dbReference type="Gene3D" id="3.40.50.2300">
    <property type="match status" value="1"/>
</dbReference>
<feature type="domain" description="Response regulatory" evidence="3">
    <location>
        <begin position="10"/>
        <end position="132"/>
    </location>
</feature>
<dbReference type="PANTHER" id="PTHR44591">
    <property type="entry name" value="STRESS RESPONSE REGULATOR PROTEIN 1"/>
    <property type="match status" value="1"/>
</dbReference>
<proteinExistence type="predicted"/>
<evidence type="ECO:0000259" key="3">
    <source>
        <dbReference type="PROSITE" id="PS50110"/>
    </source>
</evidence>
<keyword evidence="5" id="KW-1185">Reference proteome</keyword>
<sequence>MTKSLPPKSLVLYADDDTDDRELVKEAFDEFSSIVELVTFEEGSELLSYLQHLGPLQPKPCLIILDVNMHGLDGKQTLRRLRGTEEYNEVPIVLFTTSTLPSESAFARSYNAGFVTKPLYGAQVRFLLDQLIDHCTNELKEKIKKQRGY</sequence>
<dbReference type="InterPro" id="IPR011006">
    <property type="entry name" value="CheY-like_superfamily"/>
</dbReference>
<dbReference type="InterPro" id="IPR001789">
    <property type="entry name" value="Sig_transdc_resp-reg_receiver"/>
</dbReference>
<dbReference type="SUPFAM" id="SSF52172">
    <property type="entry name" value="CheY-like"/>
    <property type="match status" value="1"/>
</dbReference>
<feature type="modified residue" description="4-aspartylphosphate" evidence="2">
    <location>
        <position position="66"/>
    </location>
</feature>
<dbReference type="AlphaFoldDB" id="A0A5B8UH08"/>
<evidence type="ECO:0000256" key="1">
    <source>
        <dbReference type="ARBA" id="ARBA00022553"/>
    </source>
</evidence>
<reference evidence="4 5" key="1">
    <citation type="journal article" date="2015" name="Int. J. Syst. Evol. Microbiol.">
        <title>Flavisolibacter ginsenosidimutans sp. nov., with ginsenoside-converting activity isolated from soil used for cultivating ginseng.</title>
        <authorList>
            <person name="Zhao Y."/>
            <person name="Liu Q."/>
            <person name="Kang M.S."/>
            <person name="Jin F."/>
            <person name="Yu H."/>
            <person name="Im W.T."/>
        </authorList>
    </citation>
    <scope>NUCLEOTIDE SEQUENCE [LARGE SCALE GENOMIC DNA]</scope>
    <source>
        <strain evidence="4 5">Gsoil 636</strain>
    </source>
</reference>